<evidence type="ECO:0000256" key="1">
    <source>
        <dbReference type="SAM" id="SignalP"/>
    </source>
</evidence>
<dbReference type="InterPro" id="IPR013320">
    <property type="entry name" value="ConA-like_dom_sf"/>
</dbReference>
<proteinExistence type="predicted"/>
<dbReference type="GO" id="GO:0005975">
    <property type="term" value="P:carbohydrate metabolic process"/>
    <property type="evidence" value="ECO:0007669"/>
    <property type="project" value="UniProtKB-ARBA"/>
</dbReference>
<evidence type="ECO:0000313" key="2">
    <source>
        <dbReference type="EMBL" id="HJG88586.1"/>
    </source>
</evidence>
<feature type="signal peptide" evidence="1">
    <location>
        <begin position="1"/>
        <end position="21"/>
    </location>
</feature>
<feature type="chain" id="PRO_5037577152" evidence="1">
    <location>
        <begin position="22"/>
        <end position="850"/>
    </location>
</feature>
<dbReference type="Pfam" id="PF13385">
    <property type="entry name" value="Laminin_G_3"/>
    <property type="match status" value="2"/>
</dbReference>
<organism evidence="2 3">
    <name type="scientific">Barnesiella viscericola</name>
    <dbReference type="NCBI Taxonomy" id="397865"/>
    <lineage>
        <taxon>Bacteria</taxon>
        <taxon>Pseudomonadati</taxon>
        <taxon>Bacteroidota</taxon>
        <taxon>Bacteroidia</taxon>
        <taxon>Bacteroidales</taxon>
        <taxon>Barnesiellaceae</taxon>
        <taxon>Barnesiella</taxon>
    </lineage>
</organism>
<dbReference type="SUPFAM" id="SSF49899">
    <property type="entry name" value="Concanavalin A-like lectins/glucanases"/>
    <property type="match status" value="2"/>
</dbReference>
<dbReference type="RefSeq" id="WP_273305629.1">
    <property type="nucleotide sequence ID" value="NZ_DYUD01000012.1"/>
</dbReference>
<dbReference type="InterPro" id="IPR026444">
    <property type="entry name" value="Secre_tail"/>
</dbReference>
<comment type="caution">
    <text evidence="2">The sequence shown here is derived from an EMBL/GenBank/DDBJ whole genome shotgun (WGS) entry which is preliminary data.</text>
</comment>
<accession>A0A921MR31</accession>
<evidence type="ECO:0000313" key="3">
    <source>
        <dbReference type="Proteomes" id="UP000757103"/>
    </source>
</evidence>
<dbReference type="EMBL" id="DYUD01000012">
    <property type="protein sequence ID" value="HJG88586.1"/>
    <property type="molecule type" value="Genomic_DNA"/>
</dbReference>
<dbReference type="InterPro" id="IPR017853">
    <property type="entry name" value="GH"/>
</dbReference>
<gene>
    <name evidence="2" type="ORF">K8U91_03795</name>
</gene>
<dbReference type="Gene3D" id="2.60.120.200">
    <property type="match status" value="2"/>
</dbReference>
<dbReference type="NCBIfam" id="TIGR04183">
    <property type="entry name" value="Por_Secre_tail"/>
    <property type="match status" value="1"/>
</dbReference>
<dbReference type="SUPFAM" id="SSF51445">
    <property type="entry name" value="(Trans)glycosidases"/>
    <property type="match status" value="1"/>
</dbReference>
<dbReference type="Gene3D" id="3.20.20.80">
    <property type="entry name" value="Glycosidases"/>
    <property type="match status" value="1"/>
</dbReference>
<keyword evidence="1" id="KW-0732">Signal</keyword>
<reference evidence="2" key="2">
    <citation type="submission" date="2021-09" db="EMBL/GenBank/DDBJ databases">
        <authorList>
            <person name="Gilroy R."/>
        </authorList>
    </citation>
    <scope>NUCLEOTIDE SEQUENCE</scope>
    <source>
        <strain evidence="2">CHK121-7720</strain>
    </source>
</reference>
<dbReference type="Proteomes" id="UP000757103">
    <property type="component" value="Unassembled WGS sequence"/>
</dbReference>
<reference evidence="2" key="1">
    <citation type="journal article" date="2021" name="PeerJ">
        <title>Extensive microbial diversity within the chicken gut microbiome revealed by metagenomics and culture.</title>
        <authorList>
            <person name="Gilroy R."/>
            <person name="Ravi A."/>
            <person name="Getino M."/>
            <person name="Pursley I."/>
            <person name="Horton D.L."/>
            <person name="Alikhan N.F."/>
            <person name="Baker D."/>
            <person name="Gharbi K."/>
            <person name="Hall N."/>
            <person name="Watson M."/>
            <person name="Adriaenssens E.M."/>
            <person name="Foster-Nyarko E."/>
            <person name="Jarju S."/>
            <person name="Secka A."/>
            <person name="Antonio M."/>
            <person name="Oren A."/>
            <person name="Chaudhuri R.R."/>
            <person name="La Ragione R."/>
            <person name="Hildebrand F."/>
            <person name="Pallen M.J."/>
        </authorList>
    </citation>
    <scope>NUCLEOTIDE SEQUENCE</scope>
    <source>
        <strain evidence="2">CHK121-7720</strain>
    </source>
</reference>
<protein>
    <submittedName>
        <fullName evidence="2">T9SS type A sorting domain-containing protein</fullName>
    </submittedName>
</protein>
<dbReference type="AlphaFoldDB" id="A0A921MR31"/>
<dbReference type="GO" id="GO:0004553">
    <property type="term" value="F:hydrolase activity, hydrolyzing O-glycosyl compounds"/>
    <property type="evidence" value="ECO:0007669"/>
    <property type="project" value="UniProtKB-ARBA"/>
</dbReference>
<name>A0A921MR31_9BACT</name>
<sequence>MKTKFLLLFILGILYAGSAVSQTTNLALRFNGDGQVDCGTIQDLDNLDLYAIQFLVNPSEWVESAYVFKRGSGDEEFSLRLGSTGQLIYKAGAQEITATTELPVGEWTQLTISAFANGIDVWTNGVKAWKANASGAVIPASESPFVIGERFKGRIDEFRFWNTEMPGAEPENLMFRNTVNKFHPKYDHLLVYYKFDQDQCDDIVDYKLTHHGTPVNVTREAVTDNDYFKYRVVSGYSSFVRHSDRLQIDRDMHLLTNDVIFLDGQVSGYTGEITMTYPDNQGTLNKAAYVSEYGGRKGVLHFEGEGAGMHVGDKVLNANLGLPTLNYGTIEAWINIEEWRTDAAIFNKSDDNHQLAVKLGDESKKELLVVVNGYTYNFENALKADGWEHMAVAIVSSTGRAMARVRLYTNSGATQAYATRISTTDADDDFTFLSTTADAVVGENFKGYIDEVMVWGNSRDANKVAQDAEGTSGDLTFPGGGDGAIYLLSYWKFDDAENPGKDTRSWKEMLGEIRKMYEGYRGYKIRIGLISSDKDDSGNKVWLSHISEAAWREQLVADVKELLPYCDGIDIDFEWLYAGDNRWNTGYGPMVEQLREAIPSDKVFSVSLHPVAYHLPTQYINMPDYYTFQIYGPAVTWFAYDNYVAAYNDFIAWGFPKEKIGMSFPTTSSTGKTVSGYKNVVEANPDLTTDQNTATMGGSTYTFNGVDCVKDKMNFILEQNSGTVMYFDMGNDVSVSDPLSLIRAANLVISANVDTLITSTEVSALPELTRENPQQTKLVYDEQARQIVVASVSDAELLRVALYSVSGMMLRDEKASGSQHSMRTDGLLSGIYIAQVRTTEGTDVFKFRVK</sequence>